<dbReference type="SUPFAM" id="SSF53756">
    <property type="entry name" value="UDP-Glycosyltransferase/glycogen phosphorylase"/>
    <property type="match status" value="1"/>
</dbReference>
<dbReference type="Proteomes" id="UP000330807">
    <property type="component" value="Unassembled WGS sequence"/>
</dbReference>
<name>A0A5K1IPG6_9ACTN</name>
<proteinExistence type="predicted"/>
<dbReference type="EMBL" id="CABWIH010000027">
    <property type="protein sequence ID" value="VWL90154.1"/>
    <property type="molecule type" value="Genomic_DNA"/>
</dbReference>
<evidence type="ECO:0008006" key="3">
    <source>
        <dbReference type="Google" id="ProtNLM"/>
    </source>
</evidence>
<protein>
    <recommendedName>
        <fullName evidence="3">Glycosyltransferase subfamily 4-like N-terminal domain-containing protein</fullName>
    </recommendedName>
</protein>
<reference evidence="1 2" key="1">
    <citation type="submission" date="2019-10" db="EMBL/GenBank/DDBJ databases">
        <authorList>
            <person name="Wolf R A."/>
        </authorList>
    </citation>
    <scope>NUCLEOTIDE SEQUENCE [LARGE SCALE GENOMIC DNA]</scope>
    <source>
        <strain evidence="1">Collinsella_aerofaciens_AK_138A</strain>
    </source>
</reference>
<evidence type="ECO:0000313" key="1">
    <source>
        <dbReference type="EMBL" id="VWL90154.1"/>
    </source>
</evidence>
<accession>A0A5K1IPG6</accession>
<dbReference type="AlphaFoldDB" id="A0A5K1IPG6"/>
<dbReference type="RefSeq" id="WP_231504989.1">
    <property type="nucleotide sequence ID" value="NZ_CABWIH010000027.1"/>
</dbReference>
<gene>
    <name evidence="1" type="ORF">LMKDKBCB_01238</name>
</gene>
<evidence type="ECO:0000313" key="2">
    <source>
        <dbReference type="Proteomes" id="UP000330807"/>
    </source>
</evidence>
<sequence length="314" mass="36250">MTKVLMLVNWKVRFCAKKPADLQPPDYYVEEEPYWFYRYFKDDWDVDVIDVRSLPAIESFEKNKLRFYVLQTLRAIPRLGQYDLIVSHGMQSGVVLSLWRRLFMTKAKHVVFDIGSFASASERGAALKLMQIASKSIDGVIYHTSSQINYYREFFPWLIDKAQFIPFGTDLDFFQDGNVKAFEGEAPYFTCIGAGKRDWETLVNAYSQCDTNVRLKIIGHVDEGFSDVHGVDMIPHVPVKSMMSYIKGALFCALPLEVYNYSYGQMTLCSRWQWGNALSRLRSPVWSIMPRTAGLRFSMNPRMLTSAEGFCRKS</sequence>
<organism evidence="1 2">
    <name type="scientific">Collinsella aerofaciens</name>
    <dbReference type="NCBI Taxonomy" id="74426"/>
    <lineage>
        <taxon>Bacteria</taxon>
        <taxon>Bacillati</taxon>
        <taxon>Actinomycetota</taxon>
        <taxon>Coriobacteriia</taxon>
        <taxon>Coriobacteriales</taxon>
        <taxon>Coriobacteriaceae</taxon>
        <taxon>Collinsella</taxon>
    </lineage>
</organism>
<dbReference type="Gene3D" id="3.40.50.2000">
    <property type="entry name" value="Glycogen Phosphorylase B"/>
    <property type="match status" value="1"/>
</dbReference>